<keyword evidence="3 6" id="KW-0378">Hydrolase</keyword>
<dbReference type="InterPro" id="IPR006680">
    <property type="entry name" value="Amidohydro-rel"/>
</dbReference>
<keyword evidence="4" id="KW-0862">Zinc</keyword>
<dbReference type="PANTHER" id="PTHR11271:SF6">
    <property type="entry name" value="GUANINE DEAMINASE"/>
    <property type="match status" value="1"/>
</dbReference>
<dbReference type="Proteomes" id="UP000260828">
    <property type="component" value="Unassembled WGS sequence"/>
</dbReference>
<evidence type="ECO:0000256" key="1">
    <source>
        <dbReference type="ARBA" id="ARBA00001947"/>
    </source>
</evidence>
<evidence type="ECO:0000313" key="9">
    <source>
        <dbReference type="Proteomes" id="UP000260828"/>
    </source>
</evidence>
<dbReference type="EC" id="3.5.4.3" evidence="6"/>
<dbReference type="Pfam" id="PF01979">
    <property type="entry name" value="Amidohydro_1"/>
    <property type="match status" value="1"/>
</dbReference>
<dbReference type="PANTHER" id="PTHR11271">
    <property type="entry name" value="GUANINE DEAMINASE"/>
    <property type="match status" value="1"/>
</dbReference>
<dbReference type="SUPFAM" id="SSF51338">
    <property type="entry name" value="Composite domain of metallo-dependent hydrolases"/>
    <property type="match status" value="1"/>
</dbReference>
<dbReference type="EMBL" id="QVME01000003">
    <property type="protein sequence ID" value="RGE68401.1"/>
    <property type="molecule type" value="Genomic_DNA"/>
</dbReference>
<gene>
    <name evidence="6" type="primary">guaD</name>
    <name evidence="7" type="ORF">DXC40_08715</name>
    <name evidence="6" type="ORF">ERS852551_03035</name>
</gene>
<dbReference type="Gene3D" id="2.30.40.10">
    <property type="entry name" value="Urease, subunit C, domain 1"/>
    <property type="match status" value="1"/>
</dbReference>
<dbReference type="RefSeq" id="WP_006873484.1">
    <property type="nucleotide sequence ID" value="NZ_CAJFJR010000004.1"/>
</dbReference>
<evidence type="ECO:0000313" key="8">
    <source>
        <dbReference type="Proteomes" id="UP000095765"/>
    </source>
</evidence>
<name>A0A174TKU6_9FIRM</name>
<proteinExistence type="predicted"/>
<dbReference type="EMBL" id="CZBE01000025">
    <property type="protein sequence ID" value="CUQ08215.1"/>
    <property type="molecule type" value="Genomic_DNA"/>
</dbReference>
<dbReference type="Gene3D" id="3.20.20.140">
    <property type="entry name" value="Metal-dependent hydrolases"/>
    <property type="match status" value="1"/>
</dbReference>
<dbReference type="GO" id="GO:0005829">
    <property type="term" value="C:cytosol"/>
    <property type="evidence" value="ECO:0007669"/>
    <property type="project" value="TreeGrafter"/>
</dbReference>
<comment type="cofactor">
    <cofactor evidence="1">
        <name>Zn(2+)</name>
        <dbReference type="ChEBI" id="CHEBI:29105"/>
    </cofactor>
</comment>
<reference evidence="7 9" key="2">
    <citation type="submission" date="2018-08" db="EMBL/GenBank/DDBJ databases">
        <title>A genome reference for cultivated species of the human gut microbiota.</title>
        <authorList>
            <person name="Zou Y."/>
            <person name="Xue W."/>
            <person name="Luo G."/>
        </authorList>
    </citation>
    <scope>NUCLEOTIDE SEQUENCE [LARGE SCALE GENOMIC DNA]</scope>
    <source>
        <strain evidence="7 9">TF05-12AC</strain>
    </source>
</reference>
<accession>A0A174TKU6</accession>
<organism evidence="6 8">
    <name type="scientific">Anaerotruncus colihominis</name>
    <dbReference type="NCBI Taxonomy" id="169435"/>
    <lineage>
        <taxon>Bacteria</taxon>
        <taxon>Bacillati</taxon>
        <taxon>Bacillota</taxon>
        <taxon>Clostridia</taxon>
        <taxon>Eubacteriales</taxon>
        <taxon>Oscillospiraceae</taxon>
        <taxon>Anaerotruncus</taxon>
    </lineage>
</organism>
<reference evidence="6 8" key="1">
    <citation type="submission" date="2015-09" db="EMBL/GenBank/DDBJ databases">
        <authorList>
            <consortium name="Pathogen Informatics"/>
        </authorList>
    </citation>
    <scope>NUCLEOTIDE SEQUENCE [LARGE SCALE GENOMIC DNA]</scope>
    <source>
        <strain evidence="6 8">2789STDY5834939</strain>
    </source>
</reference>
<dbReference type="InterPro" id="IPR011059">
    <property type="entry name" value="Metal-dep_hydrolase_composite"/>
</dbReference>
<evidence type="ECO:0000256" key="2">
    <source>
        <dbReference type="ARBA" id="ARBA00022723"/>
    </source>
</evidence>
<evidence type="ECO:0000256" key="3">
    <source>
        <dbReference type="ARBA" id="ARBA00022801"/>
    </source>
</evidence>
<evidence type="ECO:0000256" key="4">
    <source>
        <dbReference type="ARBA" id="ARBA00022833"/>
    </source>
</evidence>
<sequence>MNHEKTFALKGDIVYTAAPGGFTVVEQGYAVCENGRSAGVFGRLPEQFDGIHVEDCGQKLIIPGLVDLHLHAPQYSFRGLGMDLELLDWLETHTFPEEARFCDLDYAKRAYTLFADALSRGATTRACVFATVHVPATLCLMELLERTGIRAMVGKVNMDRNCPDSLREQSAAVSLGETRRWLEGCAGKFKNVSPILTPRFIPSCTDELMRGLGALQQATGLPVQSHLSENHSEIEWVQQLCPESAFYGDAYDRFGLFGGGCPTIMAHCVHSSAAEIDLMKRRGVFIAHCAASNMNICSGVAPVRTYLARGMNVGLGTDVAGGFSDSVFRAMSDAIQASKLRWRLTDDSLAPLTVSEAFYLGTKGGGAFFGKVGSFEAGYEFDALVIDDAGLPHPQPLTPAERLERVVYLSDDRHISGKYVAGARVR</sequence>
<dbReference type="OrthoDB" id="9807210at2"/>
<dbReference type="SUPFAM" id="SSF51556">
    <property type="entry name" value="Metallo-dependent hydrolases"/>
    <property type="match status" value="1"/>
</dbReference>
<evidence type="ECO:0000259" key="5">
    <source>
        <dbReference type="Pfam" id="PF01979"/>
    </source>
</evidence>
<dbReference type="GO" id="GO:0008892">
    <property type="term" value="F:guanine deaminase activity"/>
    <property type="evidence" value="ECO:0007669"/>
    <property type="project" value="UniProtKB-EC"/>
</dbReference>
<dbReference type="GO" id="GO:0008270">
    <property type="term" value="F:zinc ion binding"/>
    <property type="evidence" value="ECO:0007669"/>
    <property type="project" value="TreeGrafter"/>
</dbReference>
<dbReference type="InterPro" id="IPR032466">
    <property type="entry name" value="Metal_Hydrolase"/>
</dbReference>
<dbReference type="AlphaFoldDB" id="A0A174TKU6"/>
<keyword evidence="2" id="KW-0479">Metal-binding</keyword>
<evidence type="ECO:0000313" key="6">
    <source>
        <dbReference type="EMBL" id="CUQ08215.1"/>
    </source>
</evidence>
<dbReference type="Proteomes" id="UP000095765">
    <property type="component" value="Unassembled WGS sequence"/>
</dbReference>
<dbReference type="GO" id="GO:0046098">
    <property type="term" value="P:guanine metabolic process"/>
    <property type="evidence" value="ECO:0007669"/>
    <property type="project" value="TreeGrafter"/>
</dbReference>
<protein>
    <submittedName>
        <fullName evidence="6">Guanine deaminase</fullName>
        <ecNumber evidence="6">3.5.4.3</ecNumber>
    </submittedName>
</protein>
<evidence type="ECO:0000313" key="7">
    <source>
        <dbReference type="EMBL" id="RGE68401.1"/>
    </source>
</evidence>
<dbReference type="InterPro" id="IPR051607">
    <property type="entry name" value="Metallo-dep_hydrolases"/>
</dbReference>
<feature type="domain" description="Amidohydrolase-related" evidence="5">
    <location>
        <begin position="61"/>
        <end position="423"/>
    </location>
</feature>